<evidence type="ECO:0000256" key="1">
    <source>
        <dbReference type="ARBA" id="ARBA00004141"/>
    </source>
</evidence>
<dbReference type="SMART" id="SM00382">
    <property type="entry name" value="AAA"/>
    <property type="match status" value="1"/>
</dbReference>
<dbReference type="Gene3D" id="1.20.1560.10">
    <property type="entry name" value="ABC transporter type 1, transmembrane domain"/>
    <property type="match status" value="1"/>
</dbReference>
<keyword evidence="11" id="KW-1185">Reference proteome</keyword>
<evidence type="ECO:0000256" key="5">
    <source>
        <dbReference type="ARBA" id="ARBA00022989"/>
    </source>
</evidence>
<sequence>MASSVGAPLETYFYGKIFDDLGKFLTGGYDDAQQFMNHISLLCVKLVIVALARMVLTWLGIIGWLMTGERAQVRGRTNVFKHLLSKDLESIESQKNLIGSLTQLHRCIEEIRVGVAESLGLLVQACSSIVFLFITSMISLWSLTLVVVASSPLMAASTYVLGKLSIKYSVRENHASAAASKVLNWCFNSGVVARVLNGKYYDLARFSRNVDSSAKAFTLFSVAIGANSSILRMLSGFIFVQGLLFAKYLVSNSKANAGQVFTSFSACLLLGALMASLADLIAMINKAQASSLSIELLGFAGLNSDEFVAGEDSDSIVSIPLCSSLDLRNIRFRYQMLDTYILKDVSARFDSSRLNFVVGLSGSGKSTLASIISGLYQQFSGDVLIDGFDSFMFATIDKVSVVTLIDLSPAMFLCLMKENITLGCEPSAVSLYQQALRFAELENFERMLPDRSDTIIEGKRLSGGETQKFGLARAFLMDPHILILDEAMSAIDVQSRKSIMARLRANRRGKLTIIITHDGQDIFDEDLVLLLKSGKVEAFGKASDLRDQIPTKKSHQPTGSESPASTLVVNDFFGKTDLSPFESNATSDLEKQSVEYSAEFKVVPLSIPAVIGFCTRTSKKKYLIFIGAVASVATGLTPPVLSF</sequence>
<feature type="transmembrane region" description="Helical" evidence="7">
    <location>
        <begin position="140"/>
        <end position="161"/>
    </location>
</feature>
<evidence type="ECO:0000256" key="2">
    <source>
        <dbReference type="ARBA" id="ARBA00022692"/>
    </source>
</evidence>
<dbReference type="PROSITE" id="PS50893">
    <property type="entry name" value="ABC_TRANSPORTER_2"/>
    <property type="match status" value="1"/>
</dbReference>
<dbReference type="PANTHER" id="PTHR43394:SF15">
    <property type="entry name" value="ALPHA-FACTOR-TRANSPORTING ATPASE"/>
    <property type="match status" value="1"/>
</dbReference>
<feature type="transmembrane region" description="Helical" evidence="7">
    <location>
        <begin position="260"/>
        <end position="282"/>
    </location>
</feature>
<feature type="transmembrane region" description="Helical" evidence="7">
    <location>
        <begin position="39"/>
        <end position="66"/>
    </location>
</feature>
<keyword evidence="3" id="KW-0547">Nucleotide-binding</keyword>
<dbReference type="GO" id="GO:0015421">
    <property type="term" value="F:ABC-type oligopeptide transporter activity"/>
    <property type="evidence" value="ECO:0007669"/>
    <property type="project" value="TreeGrafter"/>
</dbReference>
<dbReference type="GO" id="GO:0016887">
    <property type="term" value="F:ATP hydrolysis activity"/>
    <property type="evidence" value="ECO:0007669"/>
    <property type="project" value="InterPro"/>
</dbReference>
<dbReference type="SUPFAM" id="SSF90123">
    <property type="entry name" value="ABC transporter transmembrane region"/>
    <property type="match status" value="1"/>
</dbReference>
<keyword evidence="10" id="KW-0378">Hydrolase</keyword>
<dbReference type="EMBL" id="ML004536">
    <property type="protein sequence ID" value="RKP28918.1"/>
    <property type="molecule type" value="Genomic_DNA"/>
</dbReference>
<evidence type="ECO:0000313" key="10">
    <source>
        <dbReference type="EMBL" id="RKP28918.1"/>
    </source>
</evidence>
<evidence type="ECO:0000259" key="9">
    <source>
        <dbReference type="PROSITE" id="PS50929"/>
    </source>
</evidence>
<organism evidence="10 11">
    <name type="scientific">Metschnikowia bicuspidata</name>
    <dbReference type="NCBI Taxonomy" id="27322"/>
    <lineage>
        <taxon>Eukaryota</taxon>
        <taxon>Fungi</taxon>
        <taxon>Dikarya</taxon>
        <taxon>Ascomycota</taxon>
        <taxon>Saccharomycotina</taxon>
        <taxon>Pichiomycetes</taxon>
        <taxon>Metschnikowiaceae</taxon>
        <taxon>Metschnikowia</taxon>
    </lineage>
</organism>
<keyword evidence="6 7" id="KW-0472">Membrane</keyword>
<dbReference type="OrthoDB" id="6500128at2759"/>
<keyword evidence="4" id="KW-0067">ATP-binding</keyword>
<evidence type="ECO:0000256" key="3">
    <source>
        <dbReference type="ARBA" id="ARBA00022741"/>
    </source>
</evidence>
<keyword evidence="2 7" id="KW-0812">Transmembrane</keyword>
<proteinExistence type="predicted"/>
<dbReference type="InterPro" id="IPR027417">
    <property type="entry name" value="P-loop_NTPase"/>
</dbReference>
<dbReference type="InterPro" id="IPR011527">
    <property type="entry name" value="ABC1_TM_dom"/>
</dbReference>
<gene>
    <name evidence="10" type="ORF">METBISCDRAFT_28665</name>
</gene>
<dbReference type="InterPro" id="IPR036640">
    <property type="entry name" value="ABC1_TM_sf"/>
</dbReference>
<dbReference type="PANTHER" id="PTHR43394">
    <property type="entry name" value="ATP-DEPENDENT PERMEASE MDL1, MITOCHONDRIAL"/>
    <property type="match status" value="1"/>
</dbReference>
<keyword evidence="5 7" id="KW-1133">Transmembrane helix</keyword>
<dbReference type="GO" id="GO:0090374">
    <property type="term" value="P:oligopeptide export from mitochondrion"/>
    <property type="evidence" value="ECO:0007669"/>
    <property type="project" value="TreeGrafter"/>
</dbReference>
<accession>A0A4P9Z8Q2</accession>
<dbReference type="AlphaFoldDB" id="A0A4P9Z8Q2"/>
<evidence type="ECO:0000256" key="6">
    <source>
        <dbReference type="ARBA" id="ARBA00023136"/>
    </source>
</evidence>
<dbReference type="CDD" id="cd18577">
    <property type="entry name" value="ABC_6TM_Pgp_ABCB1_D1_like"/>
    <property type="match status" value="1"/>
</dbReference>
<dbReference type="InterPro" id="IPR003439">
    <property type="entry name" value="ABC_transporter-like_ATP-bd"/>
</dbReference>
<evidence type="ECO:0000259" key="8">
    <source>
        <dbReference type="PROSITE" id="PS50893"/>
    </source>
</evidence>
<dbReference type="GO" id="GO:0005743">
    <property type="term" value="C:mitochondrial inner membrane"/>
    <property type="evidence" value="ECO:0007669"/>
    <property type="project" value="TreeGrafter"/>
</dbReference>
<dbReference type="PROSITE" id="PS50929">
    <property type="entry name" value="ABC_TM1F"/>
    <property type="match status" value="1"/>
</dbReference>
<dbReference type="GO" id="GO:0005524">
    <property type="term" value="F:ATP binding"/>
    <property type="evidence" value="ECO:0007669"/>
    <property type="project" value="UniProtKB-KW"/>
</dbReference>
<feature type="domain" description="ABC transmembrane type-1" evidence="9">
    <location>
        <begin position="1"/>
        <end position="286"/>
    </location>
</feature>
<evidence type="ECO:0000313" key="11">
    <source>
        <dbReference type="Proteomes" id="UP000268321"/>
    </source>
</evidence>
<dbReference type="Gene3D" id="3.40.50.300">
    <property type="entry name" value="P-loop containing nucleotide triphosphate hydrolases"/>
    <property type="match status" value="1"/>
</dbReference>
<evidence type="ECO:0000256" key="7">
    <source>
        <dbReference type="SAM" id="Phobius"/>
    </source>
</evidence>
<comment type="subcellular location">
    <subcellularLocation>
        <location evidence="1">Membrane</location>
        <topology evidence="1">Multi-pass membrane protein</topology>
    </subcellularLocation>
</comment>
<feature type="domain" description="ABC transporter" evidence="8">
    <location>
        <begin position="325"/>
        <end position="558"/>
    </location>
</feature>
<dbReference type="Pfam" id="PF00664">
    <property type="entry name" value="ABC_membrane"/>
    <property type="match status" value="1"/>
</dbReference>
<feature type="transmembrane region" description="Helical" evidence="7">
    <location>
        <begin position="622"/>
        <end position="641"/>
    </location>
</feature>
<evidence type="ECO:0000256" key="4">
    <source>
        <dbReference type="ARBA" id="ARBA00022840"/>
    </source>
</evidence>
<feature type="non-terminal residue" evidence="10">
    <location>
        <position position="643"/>
    </location>
</feature>
<dbReference type="Proteomes" id="UP000268321">
    <property type="component" value="Unassembled WGS sequence"/>
</dbReference>
<dbReference type="InterPro" id="IPR003593">
    <property type="entry name" value="AAA+_ATPase"/>
</dbReference>
<dbReference type="InterPro" id="IPR039421">
    <property type="entry name" value="Type_1_exporter"/>
</dbReference>
<feature type="transmembrane region" description="Helical" evidence="7">
    <location>
        <begin position="113"/>
        <end position="134"/>
    </location>
</feature>
<reference evidence="11" key="1">
    <citation type="journal article" date="2018" name="Nat. Microbiol.">
        <title>Leveraging single-cell genomics to expand the fungal tree of life.</title>
        <authorList>
            <person name="Ahrendt S.R."/>
            <person name="Quandt C.A."/>
            <person name="Ciobanu D."/>
            <person name="Clum A."/>
            <person name="Salamov A."/>
            <person name="Andreopoulos B."/>
            <person name="Cheng J.F."/>
            <person name="Woyke T."/>
            <person name="Pelin A."/>
            <person name="Henrissat B."/>
            <person name="Reynolds N.K."/>
            <person name="Benny G.L."/>
            <person name="Smith M.E."/>
            <person name="James T.Y."/>
            <person name="Grigoriev I.V."/>
        </authorList>
    </citation>
    <scope>NUCLEOTIDE SEQUENCE [LARGE SCALE GENOMIC DNA]</scope>
    <source>
        <strain evidence="11">Baker2002</strain>
    </source>
</reference>
<protein>
    <submittedName>
        <fullName evidence="10">P-loop containing nucleoside triphosphate hydrolase protein</fullName>
    </submittedName>
</protein>
<dbReference type="SUPFAM" id="SSF52540">
    <property type="entry name" value="P-loop containing nucleoside triphosphate hydrolases"/>
    <property type="match status" value="1"/>
</dbReference>
<name>A0A4P9Z8Q2_9ASCO</name>
<dbReference type="Pfam" id="PF00005">
    <property type="entry name" value="ABC_tran"/>
    <property type="match status" value="1"/>
</dbReference>
<feature type="transmembrane region" description="Helical" evidence="7">
    <location>
        <begin position="216"/>
        <end position="240"/>
    </location>
</feature>